<dbReference type="PANTHER" id="PTHR10309">
    <property type="entry name" value="MANNOSE-6-PHOSPHATE ISOMERASE"/>
    <property type="match status" value="1"/>
</dbReference>
<proteinExistence type="inferred from homology"/>
<evidence type="ECO:0000256" key="3">
    <source>
        <dbReference type="ARBA" id="ARBA00010772"/>
    </source>
</evidence>
<name>A0ABP8QSV7_9ACTN</name>
<dbReference type="EMBL" id="BAABHF010000045">
    <property type="protein sequence ID" value="GAA4509900.1"/>
    <property type="molecule type" value="Genomic_DNA"/>
</dbReference>
<dbReference type="InterPro" id="IPR011051">
    <property type="entry name" value="RmlC_Cupin_sf"/>
</dbReference>
<comment type="catalytic activity">
    <reaction evidence="1">
        <text>D-mannose 6-phosphate = D-fructose 6-phosphate</text>
        <dbReference type="Rhea" id="RHEA:12356"/>
        <dbReference type="ChEBI" id="CHEBI:58735"/>
        <dbReference type="ChEBI" id="CHEBI:61527"/>
        <dbReference type="EC" id="5.3.1.8"/>
    </reaction>
</comment>
<dbReference type="NCBIfam" id="TIGR00218">
    <property type="entry name" value="manA"/>
    <property type="match status" value="1"/>
</dbReference>
<dbReference type="Gene3D" id="2.60.120.10">
    <property type="entry name" value="Jelly Rolls"/>
    <property type="match status" value="2"/>
</dbReference>
<evidence type="ECO:0000256" key="7">
    <source>
        <dbReference type="ARBA" id="ARBA00023235"/>
    </source>
</evidence>
<dbReference type="InterPro" id="IPR016305">
    <property type="entry name" value="Mannose-6-P_Isomerase"/>
</dbReference>
<dbReference type="Pfam" id="PF20511">
    <property type="entry name" value="PMI_typeI_cat"/>
    <property type="match status" value="1"/>
</dbReference>
<evidence type="ECO:0000256" key="4">
    <source>
        <dbReference type="ARBA" id="ARBA00011956"/>
    </source>
</evidence>
<dbReference type="InterPro" id="IPR014710">
    <property type="entry name" value="RmlC-like_jellyroll"/>
</dbReference>
<evidence type="ECO:0000313" key="10">
    <source>
        <dbReference type="EMBL" id="GAA4509900.1"/>
    </source>
</evidence>
<evidence type="ECO:0000256" key="5">
    <source>
        <dbReference type="ARBA" id="ARBA00022723"/>
    </source>
</evidence>
<dbReference type="PRINTS" id="PR00714">
    <property type="entry name" value="MAN6PISMRASE"/>
</dbReference>
<dbReference type="Gene3D" id="1.10.441.10">
    <property type="entry name" value="Phosphomannose Isomerase, domain 2"/>
    <property type="match status" value="1"/>
</dbReference>
<dbReference type="EC" id="5.3.1.8" evidence="4"/>
<dbReference type="PANTHER" id="PTHR10309:SF0">
    <property type="entry name" value="MANNOSE-6-PHOSPHATE ISOMERASE"/>
    <property type="match status" value="1"/>
</dbReference>
<reference evidence="11" key="1">
    <citation type="journal article" date="2019" name="Int. J. Syst. Evol. Microbiol.">
        <title>The Global Catalogue of Microorganisms (GCM) 10K type strain sequencing project: providing services to taxonomists for standard genome sequencing and annotation.</title>
        <authorList>
            <consortium name="The Broad Institute Genomics Platform"/>
            <consortium name="The Broad Institute Genome Sequencing Center for Infectious Disease"/>
            <person name="Wu L."/>
            <person name="Ma J."/>
        </authorList>
    </citation>
    <scope>NUCLEOTIDE SEQUENCE [LARGE SCALE GENOMIC DNA]</scope>
    <source>
        <strain evidence="11">JCM 17933</strain>
    </source>
</reference>
<comment type="cofactor">
    <cofactor evidence="2">
        <name>Zn(2+)</name>
        <dbReference type="ChEBI" id="CHEBI:29105"/>
    </cofactor>
</comment>
<dbReference type="CDD" id="cd07011">
    <property type="entry name" value="cupin_PMI_type_I_N"/>
    <property type="match status" value="1"/>
</dbReference>
<evidence type="ECO:0000256" key="1">
    <source>
        <dbReference type="ARBA" id="ARBA00000757"/>
    </source>
</evidence>
<dbReference type="PROSITE" id="PS00966">
    <property type="entry name" value="PMI_I_2"/>
    <property type="match status" value="1"/>
</dbReference>
<comment type="caution">
    <text evidence="10">The sequence shown here is derived from an EMBL/GenBank/DDBJ whole genome shotgun (WGS) entry which is preliminary data.</text>
</comment>
<keyword evidence="7 10" id="KW-0413">Isomerase</keyword>
<evidence type="ECO:0000256" key="8">
    <source>
        <dbReference type="SAM" id="MobiDB-lite"/>
    </source>
</evidence>
<keyword evidence="11" id="KW-1185">Reference proteome</keyword>
<dbReference type="GO" id="GO:0016853">
    <property type="term" value="F:isomerase activity"/>
    <property type="evidence" value="ECO:0007669"/>
    <property type="project" value="UniProtKB-KW"/>
</dbReference>
<evidence type="ECO:0000256" key="2">
    <source>
        <dbReference type="ARBA" id="ARBA00001947"/>
    </source>
</evidence>
<dbReference type="InterPro" id="IPR046457">
    <property type="entry name" value="PMI_typeI_cat"/>
</dbReference>
<feature type="domain" description="Phosphomannose isomerase type I catalytic" evidence="9">
    <location>
        <begin position="10"/>
        <end position="149"/>
    </location>
</feature>
<comment type="similarity">
    <text evidence="3">Belongs to the mannose-6-phosphate isomerase type 1 family.</text>
</comment>
<dbReference type="InterPro" id="IPR018050">
    <property type="entry name" value="Pmannose_isomerase-type1_CS"/>
</dbReference>
<evidence type="ECO:0000256" key="6">
    <source>
        <dbReference type="ARBA" id="ARBA00022833"/>
    </source>
</evidence>
<gene>
    <name evidence="10" type="primary">manA</name>
    <name evidence="10" type="ORF">GCM10023191_071770</name>
</gene>
<accession>A0ABP8QSV7</accession>
<feature type="region of interest" description="Disordered" evidence="8">
    <location>
        <begin position="104"/>
        <end position="127"/>
    </location>
</feature>
<organism evidence="10 11">
    <name type="scientific">Actinoallomurus oryzae</name>
    <dbReference type="NCBI Taxonomy" id="502180"/>
    <lineage>
        <taxon>Bacteria</taxon>
        <taxon>Bacillati</taxon>
        <taxon>Actinomycetota</taxon>
        <taxon>Actinomycetes</taxon>
        <taxon>Streptosporangiales</taxon>
        <taxon>Thermomonosporaceae</taxon>
        <taxon>Actinoallomurus</taxon>
    </lineage>
</organism>
<evidence type="ECO:0000259" key="9">
    <source>
        <dbReference type="Pfam" id="PF20511"/>
    </source>
</evidence>
<keyword evidence="5" id="KW-0479">Metal-binding</keyword>
<evidence type="ECO:0000313" key="11">
    <source>
        <dbReference type="Proteomes" id="UP001500503"/>
    </source>
</evidence>
<sequence length="376" mass="40101">MSREALMELLDNPIQEYAWGSHEVLAEFLGRPAPTEAPQAELWIGAHPAAPSRLRSGRPLGDVIAADPGAALGDASVSAFGPRLPFLLKVLAVAEPLSLQVHPDREQAERGFAAETAPEGDPSRNYKDSWPKPEILCALTDFRALCGLRDPRESAALLAPIAALRPVVDLLTAGDLRGAVETLLTWPSPKDVVAEAAAVAPEPYASLAARHPGDMGVLVAMLMSEVRLRPGQALYVPPRRPHAYLSGTGVELMAGSDNVLRAGLTPKRVDVPELLSVASFEPGPPDVIEPEHRDGEDVYVTPAPEFRLSRLDAARRPVLPAAGPQLLLCAEGGVRLRRDGQELELRRGDAVFAGHRGGPVEVTGSGTVFRASLPRL</sequence>
<dbReference type="InterPro" id="IPR001250">
    <property type="entry name" value="Man6P_Isoase-1"/>
</dbReference>
<dbReference type="SUPFAM" id="SSF51182">
    <property type="entry name" value="RmlC-like cupins"/>
    <property type="match status" value="1"/>
</dbReference>
<keyword evidence="6" id="KW-0862">Zinc</keyword>
<dbReference type="PIRSF" id="PIRSF001480">
    <property type="entry name" value="Mannose-6-phosphate_isomerase"/>
    <property type="match status" value="1"/>
</dbReference>
<protein>
    <recommendedName>
        <fullName evidence="4">mannose-6-phosphate isomerase</fullName>
        <ecNumber evidence="4">5.3.1.8</ecNumber>
    </recommendedName>
</protein>
<dbReference type="Proteomes" id="UP001500503">
    <property type="component" value="Unassembled WGS sequence"/>
</dbReference>